<dbReference type="EMBL" id="PVXL01000071">
    <property type="protein sequence ID" value="PRR69672.1"/>
    <property type="molecule type" value="Genomic_DNA"/>
</dbReference>
<dbReference type="InterPro" id="IPR036162">
    <property type="entry name" value="Resolvase-like_N_sf"/>
</dbReference>
<organism evidence="3 4">
    <name type="scientific">Neomoorella stamsii</name>
    <dbReference type="NCBI Taxonomy" id="1266720"/>
    <lineage>
        <taxon>Bacteria</taxon>
        <taxon>Bacillati</taxon>
        <taxon>Bacillota</taxon>
        <taxon>Clostridia</taxon>
        <taxon>Neomoorellales</taxon>
        <taxon>Neomoorellaceae</taxon>
        <taxon>Neomoorella</taxon>
    </lineage>
</organism>
<dbReference type="GO" id="GO:0003677">
    <property type="term" value="F:DNA binding"/>
    <property type="evidence" value="ECO:0007669"/>
    <property type="project" value="InterPro"/>
</dbReference>
<dbReference type="InterPro" id="IPR038109">
    <property type="entry name" value="DNA_bind_recomb_sf"/>
</dbReference>
<dbReference type="InterPro" id="IPR050639">
    <property type="entry name" value="SSR_resolvase"/>
</dbReference>
<dbReference type="PROSITE" id="PS51737">
    <property type="entry name" value="RECOMBINASE_DNA_BIND"/>
    <property type="match status" value="1"/>
</dbReference>
<dbReference type="Gene3D" id="3.90.1750.20">
    <property type="entry name" value="Putative Large Serine Recombinase, Chain B, Domain 2"/>
    <property type="match status" value="1"/>
</dbReference>
<dbReference type="RefSeq" id="WP_054936363.1">
    <property type="nucleotide sequence ID" value="NZ_PVXL01000071.1"/>
</dbReference>
<name>A0A9X7P4Y8_9FIRM</name>
<evidence type="ECO:0000313" key="3">
    <source>
        <dbReference type="EMBL" id="PRR69672.1"/>
    </source>
</evidence>
<dbReference type="PANTHER" id="PTHR30461">
    <property type="entry name" value="DNA-INVERTASE FROM LAMBDOID PROPHAGE"/>
    <property type="match status" value="1"/>
</dbReference>
<feature type="domain" description="Resolvase/invertase-type recombinase catalytic" evidence="1">
    <location>
        <begin position="11"/>
        <end position="162"/>
    </location>
</feature>
<feature type="domain" description="Recombinase" evidence="2">
    <location>
        <begin position="170"/>
        <end position="300"/>
    </location>
</feature>
<sequence>MYLPEDATINNIICYLRRSRQDIARERRTGEDTLAAQRKLMVDELEKLKVPYDIAEEIGSGDKIETRPVFQQVIKELKEGKYDAIAVKEIPRLGRGTYTDMGQIYDLIVNKRIFILTPFKTYDPQNSADLRQIRFELFLAREEFEMTRERLIGARYTYAKEGKWVAGTVPYGYRLNQNTMRLEPYEEEAKVVRLIFDLFNNGLEGKEVSHKAIATYLTRLGITSPGRAARWNYLSVKRITENEVYIGTVKFRTSRRVKNRHYERPESEWIVVHDAHPPIIDKETWEMARAKTKLKNASRPHVKMDFSPCELAGLVICAKCGKHMIRQLNVQHYRKKTGGTSVYHKEFLFCPNGCGFVKYRDVEASILNYLEQLGEFNAQKLVEMFNETYNAQKEAAATLDVSEAIEQKKAELRRRLNFICEKYEAGIYDDQTFLERQQEIKKEMALLENIPQNNKTPGDAEKEMVTLKENIKTFLAAYNAAKDKTAKNNLLRGLISAVYLTKTGKGKFNLEIYPLFSFEK</sequence>
<evidence type="ECO:0000259" key="2">
    <source>
        <dbReference type="PROSITE" id="PS51737"/>
    </source>
</evidence>
<dbReference type="SMART" id="SM00857">
    <property type="entry name" value="Resolvase"/>
    <property type="match status" value="1"/>
</dbReference>
<evidence type="ECO:0000259" key="1">
    <source>
        <dbReference type="PROSITE" id="PS51736"/>
    </source>
</evidence>
<accession>A0A9X7P4Y8</accession>
<dbReference type="GO" id="GO:0000150">
    <property type="term" value="F:DNA strand exchange activity"/>
    <property type="evidence" value="ECO:0007669"/>
    <property type="project" value="InterPro"/>
</dbReference>
<dbReference type="InterPro" id="IPR011109">
    <property type="entry name" value="DNA_bind_recombinase_dom"/>
</dbReference>
<dbReference type="AlphaFoldDB" id="A0A9X7P4Y8"/>
<dbReference type="InterPro" id="IPR006119">
    <property type="entry name" value="Resolv_N"/>
</dbReference>
<dbReference type="PANTHER" id="PTHR30461:SF23">
    <property type="entry name" value="DNA RECOMBINASE-RELATED"/>
    <property type="match status" value="1"/>
</dbReference>
<gene>
    <name evidence="3" type="ORF">MOST_29430</name>
</gene>
<reference evidence="3 4" key="1">
    <citation type="submission" date="2018-03" db="EMBL/GenBank/DDBJ databases">
        <title>Genome sequence of Moorella stamsii DSM 26217.</title>
        <authorList>
            <person name="Poehlein A."/>
            <person name="Daniel R."/>
        </authorList>
    </citation>
    <scope>NUCLEOTIDE SEQUENCE [LARGE SCALE GENOMIC DNA]</scope>
    <source>
        <strain evidence="4">DSM 26217</strain>
    </source>
</reference>
<dbReference type="Gene3D" id="3.40.50.1390">
    <property type="entry name" value="Resolvase, N-terminal catalytic domain"/>
    <property type="match status" value="1"/>
</dbReference>
<dbReference type="Pfam" id="PF00239">
    <property type="entry name" value="Resolvase"/>
    <property type="match status" value="1"/>
</dbReference>
<dbReference type="CDD" id="cd00338">
    <property type="entry name" value="Ser_Recombinase"/>
    <property type="match status" value="1"/>
</dbReference>
<dbReference type="PROSITE" id="PS51736">
    <property type="entry name" value="RECOMBINASES_3"/>
    <property type="match status" value="1"/>
</dbReference>
<protein>
    <submittedName>
        <fullName evidence="3">Recombinase</fullName>
    </submittedName>
</protein>
<dbReference type="Pfam" id="PF07508">
    <property type="entry name" value="Recombinase"/>
    <property type="match status" value="1"/>
</dbReference>
<comment type="caution">
    <text evidence="3">The sequence shown here is derived from an EMBL/GenBank/DDBJ whole genome shotgun (WGS) entry which is preliminary data.</text>
</comment>
<evidence type="ECO:0000313" key="4">
    <source>
        <dbReference type="Proteomes" id="UP000239430"/>
    </source>
</evidence>
<dbReference type="Proteomes" id="UP000239430">
    <property type="component" value="Unassembled WGS sequence"/>
</dbReference>
<keyword evidence="4" id="KW-1185">Reference proteome</keyword>
<proteinExistence type="predicted"/>
<dbReference type="SUPFAM" id="SSF53041">
    <property type="entry name" value="Resolvase-like"/>
    <property type="match status" value="1"/>
</dbReference>